<dbReference type="OMA" id="HIILHIV"/>
<dbReference type="EnsemblMetazoa" id="XM_011669431">
    <property type="protein sequence ID" value="XP_011667733"/>
    <property type="gene ID" value="LOC578220"/>
</dbReference>
<dbReference type="EnsemblMetazoa" id="XM_778407">
    <property type="protein sequence ID" value="XP_783500"/>
    <property type="gene ID" value="LOC578220"/>
</dbReference>
<evidence type="ECO:0000256" key="8">
    <source>
        <dbReference type="RuleBase" id="RU361136"/>
    </source>
</evidence>
<dbReference type="PIRSF" id="PIRSF005588">
    <property type="entry name" value="DAD"/>
    <property type="match status" value="1"/>
</dbReference>
<dbReference type="PANTHER" id="PTHR10705:SF0">
    <property type="entry name" value="DOLICHYL-DIPHOSPHOOLIGOSACCHARIDE--PROTEIN GLYCOSYLTRANSFERASE SUBUNIT DAD1"/>
    <property type="match status" value="1"/>
</dbReference>
<dbReference type="GeneID" id="578220"/>
<comment type="function">
    <text evidence="8">Subunit of the oligosaccharyl transferase (OST) complex that catalyzes the initial transfer of a defined glycan (Glc(3)Man(9)GlcNAc(2) in eukaryotes) from the lipid carrier dolichol-pyrophosphate to an asparagine residue within an Asn-X-Ser/Thr consensus motif in nascent polypeptide chains, the first step in protein N-glycosylation. N-glycosylation occurs cotranslationally and the complex associates with the Sec61 complex at the channel-forming translocon complex that mediates protein translocation across the endoplasmic reticulum (ER). All subunits are required for a maximal enzyme activity.</text>
</comment>
<name>A0A7M7HKQ4_STRPU</name>
<sequence length="113" mass="12611">MSVNLFTVINKFYDEYTTRTPQKLKIIDAYLTYILLTGIVQFVYCALVGTFPFNSFLSGFISSVGSFVLAVCLRLQVNPANKSSFQGISSERAFADFIFASVILHLVVMNFIG</sequence>
<reference evidence="10" key="1">
    <citation type="submission" date="2015-02" db="EMBL/GenBank/DDBJ databases">
        <title>Genome sequencing for Strongylocentrotus purpuratus.</title>
        <authorList>
            <person name="Murali S."/>
            <person name="Liu Y."/>
            <person name="Vee V."/>
            <person name="English A."/>
            <person name="Wang M."/>
            <person name="Skinner E."/>
            <person name="Han Y."/>
            <person name="Muzny D.M."/>
            <person name="Worley K.C."/>
            <person name="Gibbs R.A."/>
        </authorList>
    </citation>
    <scope>NUCLEOTIDE SEQUENCE</scope>
</reference>
<comment type="subcellular location">
    <subcellularLocation>
        <location evidence="1 8">Endoplasmic reticulum membrane</location>
        <topology evidence="1 8">Multi-pass membrane protein</topology>
    </subcellularLocation>
</comment>
<dbReference type="UniPathway" id="UPA00378"/>
<dbReference type="RefSeq" id="XP_783500.1">
    <property type="nucleotide sequence ID" value="XM_778407.5"/>
</dbReference>
<keyword evidence="4 8" id="KW-0812">Transmembrane</keyword>
<dbReference type="KEGG" id="spu:578220"/>
<comment type="subunit">
    <text evidence="8">Component of the oligosaccharyltransferase (OST) complex.</text>
</comment>
<dbReference type="GO" id="GO:0006487">
    <property type="term" value="P:protein N-linked glycosylation"/>
    <property type="evidence" value="ECO:0000318"/>
    <property type="project" value="GO_Central"/>
</dbReference>
<dbReference type="RefSeq" id="XP_011667733.1">
    <property type="nucleotide sequence ID" value="XM_011669431.2"/>
</dbReference>
<evidence type="ECO:0000313" key="10">
    <source>
        <dbReference type="Proteomes" id="UP000007110"/>
    </source>
</evidence>
<accession>A0A7M7HKQ4</accession>
<keyword evidence="5 8" id="KW-0256">Endoplasmic reticulum</keyword>
<dbReference type="Proteomes" id="UP000007110">
    <property type="component" value="Unassembled WGS sequence"/>
</dbReference>
<dbReference type="GO" id="GO:0008250">
    <property type="term" value="C:oligosaccharyltransferase complex"/>
    <property type="evidence" value="ECO:0000318"/>
    <property type="project" value="GO_Central"/>
</dbReference>
<protein>
    <recommendedName>
        <fullName evidence="8">Dolichyl-diphosphooligosaccharide--protein glycosyltransferase subunit DAD1</fullName>
        <shortName evidence="8">Oligosaccharyl transferase subunit DAD1</shortName>
    </recommendedName>
</protein>
<dbReference type="PANTHER" id="PTHR10705">
    <property type="entry name" value="DOLICHYL-DIPHOSPHOOLIGOSACCHARIDE--PROTEIN GLYCOSYLTRANSFERASE SUBUNIT DAD1"/>
    <property type="match status" value="1"/>
</dbReference>
<evidence type="ECO:0000313" key="9">
    <source>
        <dbReference type="EnsemblMetazoa" id="XP_011667733"/>
    </source>
</evidence>
<feature type="transmembrane region" description="Helical" evidence="8">
    <location>
        <begin position="55"/>
        <end position="73"/>
    </location>
</feature>
<dbReference type="AlphaFoldDB" id="A0A7M7HKQ4"/>
<comment type="similarity">
    <text evidence="3 8">Belongs to the DAD/OST2 family.</text>
</comment>
<dbReference type="CTD" id="1603"/>
<proteinExistence type="inferred from homology"/>
<keyword evidence="7 8" id="KW-0472">Membrane</keyword>
<evidence type="ECO:0000256" key="7">
    <source>
        <dbReference type="ARBA" id="ARBA00023136"/>
    </source>
</evidence>
<feature type="transmembrane region" description="Helical" evidence="8">
    <location>
        <begin position="29"/>
        <end position="49"/>
    </location>
</feature>
<dbReference type="InterPro" id="IPR003038">
    <property type="entry name" value="DAD/Ost2"/>
</dbReference>
<feature type="transmembrane region" description="Helical" evidence="8">
    <location>
        <begin position="93"/>
        <end position="112"/>
    </location>
</feature>
<keyword evidence="6 8" id="KW-1133">Transmembrane helix</keyword>
<evidence type="ECO:0000256" key="4">
    <source>
        <dbReference type="ARBA" id="ARBA00022692"/>
    </source>
</evidence>
<dbReference type="OrthoDB" id="445566at2759"/>
<keyword evidence="10" id="KW-1185">Reference proteome</keyword>
<dbReference type="Pfam" id="PF02109">
    <property type="entry name" value="DAD"/>
    <property type="match status" value="1"/>
</dbReference>
<reference evidence="9" key="2">
    <citation type="submission" date="2021-01" db="UniProtKB">
        <authorList>
            <consortium name="EnsemblMetazoa"/>
        </authorList>
    </citation>
    <scope>IDENTIFICATION</scope>
</reference>
<evidence type="ECO:0000256" key="3">
    <source>
        <dbReference type="ARBA" id="ARBA00009386"/>
    </source>
</evidence>
<evidence type="ECO:0000256" key="2">
    <source>
        <dbReference type="ARBA" id="ARBA00004922"/>
    </source>
</evidence>
<evidence type="ECO:0000256" key="1">
    <source>
        <dbReference type="ARBA" id="ARBA00004477"/>
    </source>
</evidence>
<dbReference type="InParanoid" id="A0A7M7HKQ4"/>
<evidence type="ECO:0000256" key="6">
    <source>
        <dbReference type="ARBA" id="ARBA00022989"/>
    </source>
</evidence>
<dbReference type="FunCoup" id="A0A7M7HKQ4">
    <property type="interactions" value="1387"/>
</dbReference>
<comment type="pathway">
    <text evidence="2 8">Protein modification; protein glycosylation.</text>
</comment>
<organism evidence="9 10">
    <name type="scientific">Strongylocentrotus purpuratus</name>
    <name type="common">Purple sea urchin</name>
    <dbReference type="NCBI Taxonomy" id="7668"/>
    <lineage>
        <taxon>Eukaryota</taxon>
        <taxon>Metazoa</taxon>
        <taxon>Echinodermata</taxon>
        <taxon>Eleutherozoa</taxon>
        <taxon>Echinozoa</taxon>
        <taxon>Echinoidea</taxon>
        <taxon>Euechinoidea</taxon>
        <taxon>Echinacea</taxon>
        <taxon>Camarodonta</taxon>
        <taxon>Echinidea</taxon>
        <taxon>Strongylocentrotidae</taxon>
        <taxon>Strongylocentrotus</taxon>
    </lineage>
</organism>
<evidence type="ECO:0000256" key="5">
    <source>
        <dbReference type="ARBA" id="ARBA00022824"/>
    </source>
</evidence>